<dbReference type="AlphaFoldDB" id="A0A8K0SPY1"/>
<comment type="caution">
    <text evidence="1">The sequence shown here is derived from an EMBL/GenBank/DDBJ whole genome shotgun (WGS) entry which is preliminary data.</text>
</comment>
<evidence type="ECO:0000313" key="1">
    <source>
        <dbReference type="EMBL" id="KAH7311628.1"/>
    </source>
</evidence>
<proteinExistence type="predicted"/>
<gene>
    <name evidence="1" type="ORF">B0I35DRAFT_67764</name>
</gene>
<organism evidence="1 2">
    <name type="scientific">Stachybotrys elegans</name>
    <dbReference type="NCBI Taxonomy" id="80388"/>
    <lineage>
        <taxon>Eukaryota</taxon>
        <taxon>Fungi</taxon>
        <taxon>Dikarya</taxon>
        <taxon>Ascomycota</taxon>
        <taxon>Pezizomycotina</taxon>
        <taxon>Sordariomycetes</taxon>
        <taxon>Hypocreomycetidae</taxon>
        <taxon>Hypocreales</taxon>
        <taxon>Stachybotryaceae</taxon>
        <taxon>Stachybotrys</taxon>
    </lineage>
</organism>
<evidence type="ECO:0000313" key="2">
    <source>
        <dbReference type="Proteomes" id="UP000813444"/>
    </source>
</evidence>
<accession>A0A8K0SPY1</accession>
<keyword evidence="2" id="KW-1185">Reference proteome</keyword>
<reference evidence="1" key="1">
    <citation type="journal article" date="2021" name="Nat. Commun.">
        <title>Genetic determinants of endophytism in the Arabidopsis root mycobiome.</title>
        <authorList>
            <person name="Mesny F."/>
            <person name="Miyauchi S."/>
            <person name="Thiergart T."/>
            <person name="Pickel B."/>
            <person name="Atanasova L."/>
            <person name="Karlsson M."/>
            <person name="Huettel B."/>
            <person name="Barry K.W."/>
            <person name="Haridas S."/>
            <person name="Chen C."/>
            <person name="Bauer D."/>
            <person name="Andreopoulos W."/>
            <person name="Pangilinan J."/>
            <person name="LaButti K."/>
            <person name="Riley R."/>
            <person name="Lipzen A."/>
            <person name="Clum A."/>
            <person name="Drula E."/>
            <person name="Henrissat B."/>
            <person name="Kohler A."/>
            <person name="Grigoriev I.V."/>
            <person name="Martin F.M."/>
            <person name="Hacquard S."/>
        </authorList>
    </citation>
    <scope>NUCLEOTIDE SEQUENCE</scope>
    <source>
        <strain evidence="1">MPI-CAGE-CH-0235</strain>
    </source>
</reference>
<dbReference type="Proteomes" id="UP000813444">
    <property type="component" value="Unassembled WGS sequence"/>
</dbReference>
<protein>
    <submittedName>
        <fullName evidence="1">Uncharacterized protein</fullName>
    </submittedName>
</protein>
<name>A0A8K0SPY1_9HYPO</name>
<sequence>MKRAMEEVGLERVAEMGLGLFVIIKRWKPARPKTLSSSCPSSLPKLSLKIQKSLTSCHFIAWCGDLAPSPLGFLSAVHLPFVQCLARLVPAPAKETDWRPCCSFASRAGLARSAAPSTRNLEPSIQVRYWHTNQSRIPAGHPPHFRTPTQAKTPPEDTDFLPFIQDTHPSSIWHSHPVPTYHLTTPTITILCRP</sequence>
<dbReference type="EMBL" id="JAGPNK010000011">
    <property type="protein sequence ID" value="KAH7311628.1"/>
    <property type="molecule type" value="Genomic_DNA"/>
</dbReference>